<reference evidence="2" key="1">
    <citation type="submission" date="2024-06" db="EMBL/GenBank/DDBJ databases">
        <title>Methylostella associata gen. nov., sp. nov., a novel Ancalomicrobiaceae-affiliated facultatively methylotrophic bacteria that feed on methanotrophs of the genus Methylococcus.</title>
        <authorList>
            <person name="Saltykova V."/>
            <person name="Danilova O.V."/>
            <person name="Oshkin I.Y."/>
            <person name="Belova S.E."/>
            <person name="Pimenov N.V."/>
            <person name="Dedysh S.N."/>
        </authorList>
    </citation>
    <scope>NUCLEOTIDE SEQUENCE</scope>
    <source>
        <strain evidence="2">S20</strain>
    </source>
</reference>
<dbReference type="Pfam" id="PF08379">
    <property type="entry name" value="Bact_transglu_N"/>
    <property type="match status" value="1"/>
</dbReference>
<dbReference type="InterPro" id="IPR038765">
    <property type="entry name" value="Papain-like_cys_pep_sf"/>
</dbReference>
<feature type="domain" description="Transglutaminase-like" evidence="1">
    <location>
        <begin position="160"/>
        <end position="225"/>
    </location>
</feature>
<dbReference type="SMART" id="SM00460">
    <property type="entry name" value="TGc"/>
    <property type="match status" value="1"/>
</dbReference>
<dbReference type="SUPFAM" id="SSF54001">
    <property type="entry name" value="Cysteine proteinases"/>
    <property type="match status" value="1"/>
</dbReference>
<dbReference type="RefSeq" id="WP_407050560.1">
    <property type="nucleotide sequence ID" value="NZ_CP158568.1"/>
</dbReference>
<gene>
    <name evidence="2" type="ORF">ABS361_04050</name>
</gene>
<proteinExistence type="predicted"/>
<organism evidence="2">
    <name type="scientific">Methyloraptor flagellatus</name>
    <dbReference type="NCBI Taxonomy" id="3162530"/>
    <lineage>
        <taxon>Bacteria</taxon>
        <taxon>Pseudomonadati</taxon>
        <taxon>Pseudomonadota</taxon>
        <taxon>Alphaproteobacteria</taxon>
        <taxon>Hyphomicrobiales</taxon>
        <taxon>Ancalomicrobiaceae</taxon>
        <taxon>Methyloraptor</taxon>
    </lineage>
</organism>
<sequence>MRLSITHETTYSYETPASYAIQTLRLTPRNSAQQFVQEWRIDVSQDCRLSPVEDPFGNLTHSFSIDGPIEELVITATGEVLTEYSEGIVRGTKERFPLSLFLRDTELTRPDPDIREFARSISCGEGGDPLATLHALMRRIHAEWTYDKEATDPSTSAAKVFEQRHGVCQDFAHLFIAAARALDIPARYVGGYVFDPGTTETHEAGHAWVEGFVAGIGWIGFDPTHEVCPTDRHVRIASGLDYLDAAPIRGTRYGGTGESMKVKVAITRLDRP</sequence>
<dbReference type="AlphaFoldDB" id="A0AAU7XBP6"/>
<dbReference type="Gene3D" id="3.10.620.30">
    <property type="match status" value="1"/>
</dbReference>
<dbReference type="InterPro" id="IPR002931">
    <property type="entry name" value="Transglutaminase-like"/>
</dbReference>
<dbReference type="InterPro" id="IPR013589">
    <property type="entry name" value="Bac_transglu_N"/>
</dbReference>
<evidence type="ECO:0000259" key="1">
    <source>
        <dbReference type="SMART" id="SM00460"/>
    </source>
</evidence>
<dbReference type="PANTHER" id="PTHR33490">
    <property type="entry name" value="BLR5614 PROTEIN-RELATED"/>
    <property type="match status" value="1"/>
</dbReference>
<name>A0AAU7XBP6_9HYPH</name>
<dbReference type="EMBL" id="CP158568">
    <property type="protein sequence ID" value="XBY45467.1"/>
    <property type="molecule type" value="Genomic_DNA"/>
</dbReference>
<evidence type="ECO:0000313" key="2">
    <source>
        <dbReference type="EMBL" id="XBY45467.1"/>
    </source>
</evidence>
<dbReference type="Pfam" id="PF01841">
    <property type="entry name" value="Transglut_core"/>
    <property type="match status" value="1"/>
</dbReference>
<accession>A0AAU7XBP6</accession>
<dbReference type="KEGG" id="mflg:ABS361_04050"/>
<dbReference type="PANTHER" id="PTHR33490:SF6">
    <property type="entry name" value="SLL1049 PROTEIN"/>
    <property type="match status" value="1"/>
</dbReference>
<protein>
    <submittedName>
        <fullName evidence="2">Transglutaminase family protein</fullName>
    </submittedName>
</protein>